<proteinExistence type="predicted"/>
<dbReference type="RefSeq" id="WP_100424954.1">
    <property type="nucleotide sequence ID" value="NZ_JAQXKX010000050.1"/>
</dbReference>
<reference evidence="1 2" key="1">
    <citation type="submission" date="2017-11" db="EMBL/GenBank/DDBJ databases">
        <title>Animal gut microbial communities from fecal samples from Wisconsin, USA.</title>
        <authorList>
            <person name="Neumann A."/>
        </authorList>
    </citation>
    <scope>NUCLEOTIDE SEQUENCE [LARGE SCALE GENOMIC DNA]</scope>
    <source>
        <strain evidence="1 2">UWS3</strain>
    </source>
</reference>
<accession>A0A2M9A5D4</accession>
<sequence>MRFLSKLLILLLIVTGTSFAGYRGKVIWHRSYFISLGVDALFSLGGDLNGDGAIEANGDDTDDVVYLPHIGSFPLPNIEAGVNFNQHTIAVHFGIWQPDVRYGEDTDYFTEDDANYWRLGVEYRYYFFWPEDFMIGPGLGYAFARYSVHGAAIGFDKYDGEYREAAVFATNSFAVSANMRYKIRPFGMDVALRYRPTFIRSLSTETAGYCSLSETLWHHMIEVSARVFLEF</sequence>
<dbReference type="OrthoDB" id="9806506at2"/>
<name>A0A2M9A5D4_9BACT</name>
<dbReference type="Proteomes" id="UP000231134">
    <property type="component" value="Unassembled WGS sequence"/>
</dbReference>
<comment type="caution">
    <text evidence="1">The sequence shown here is derived from an EMBL/GenBank/DDBJ whole genome shotgun (WGS) entry which is preliminary data.</text>
</comment>
<evidence type="ECO:0000313" key="2">
    <source>
        <dbReference type="Proteomes" id="UP000231134"/>
    </source>
</evidence>
<gene>
    <name evidence="1" type="ORF">BGX16_0878</name>
</gene>
<dbReference type="AlphaFoldDB" id="A0A2M9A5D4"/>
<keyword evidence="2" id="KW-1185">Reference proteome</keyword>
<organism evidence="1 2">
    <name type="scientific">Hallerella succinigenes</name>
    <dbReference type="NCBI Taxonomy" id="1896222"/>
    <lineage>
        <taxon>Bacteria</taxon>
        <taxon>Pseudomonadati</taxon>
        <taxon>Fibrobacterota</taxon>
        <taxon>Fibrobacteria</taxon>
        <taxon>Fibrobacterales</taxon>
        <taxon>Fibrobacteraceae</taxon>
        <taxon>Hallerella</taxon>
    </lineage>
</organism>
<evidence type="ECO:0000313" key="1">
    <source>
        <dbReference type="EMBL" id="PJJ40926.1"/>
    </source>
</evidence>
<protein>
    <submittedName>
        <fullName evidence="1">Outer membrane protein with beta-barrel domain</fullName>
    </submittedName>
</protein>
<dbReference type="EMBL" id="PGEX01000001">
    <property type="protein sequence ID" value="PJJ40926.1"/>
    <property type="molecule type" value="Genomic_DNA"/>
</dbReference>